<gene>
    <name evidence="1" type="ORF">T265_06959</name>
</gene>
<proteinExistence type="predicted"/>
<accession>A0A075ACS6</accession>
<dbReference type="PANTHER" id="PTHR23231">
    <property type="entry name" value="GERM CELL-LESS PROTEIN"/>
    <property type="match status" value="1"/>
</dbReference>
<dbReference type="PANTHER" id="PTHR23231:SF17">
    <property type="entry name" value="BTB DOMAIN-CONTAINING PROTEIN"/>
    <property type="match status" value="1"/>
</dbReference>
<dbReference type="CTD" id="20321138"/>
<dbReference type="EMBL" id="KL596771">
    <property type="protein sequence ID" value="KER25604.1"/>
    <property type="molecule type" value="Genomic_DNA"/>
</dbReference>
<dbReference type="RefSeq" id="XP_009170629.1">
    <property type="nucleotide sequence ID" value="XM_009172365.1"/>
</dbReference>
<dbReference type="Proteomes" id="UP000054324">
    <property type="component" value="Unassembled WGS sequence"/>
</dbReference>
<reference evidence="1 2" key="1">
    <citation type="submission" date="2013-11" db="EMBL/GenBank/DDBJ databases">
        <title>Opisthorchis viverrini - life in the bile duct.</title>
        <authorList>
            <person name="Young N.D."/>
            <person name="Nagarajan N."/>
            <person name="Lin S.J."/>
            <person name="Korhonen P.K."/>
            <person name="Jex A.R."/>
            <person name="Hall R.S."/>
            <person name="Safavi-Hemami H."/>
            <person name="Kaewkong W."/>
            <person name="Bertrand D."/>
            <person name="Gao S."/>
            <person name="Seet Q."/>
            <person name="Wongkham S."/>
            <person name="Teh B.T."/>
            <person name="Wongkham C."/>
            <person name="Intapan P.M."/>
            <person name="Maleewong W."/>
            <person name="Yang X."/>
            <person name="Hu M."/>
            <person name="Wang Z."/>
            <person name="Hofmann A."/>
            <person name="Sternberg P.W."/>
            <person name="Tan P."/>
            <person name="Wang J."/>
            <person name="Gasser R.B."/>
        </authorList>
    </citation>
    <scope>NUCLEOTIDE SEQUENCE [LARGE SCALE GENOMIC DNA]</scope>
</reference>
<dbReference type="OrthoDB" id="6359943at2759"/>
<dbReference type="Gene3D" id="3.30.710.10">
    <property type="entry name" value="Potassium Channel Kv1.1, Chain A"/>
    <property type="match status" value="1"/>
</dbReference>
<keyword evidence="2" id="KW-1185">Reference proteome</keyword>
<evidence type="ECO:0000313" key="1">
    <source>
        <dbReference type="EMBL" id="KER25604.1"/>
    </source>
</evidence>
<dbReference type="InterPro" id="IPR043380">
    <property type="entry name" value="Gcl-like"/>
</dbReference>
<name>A0A075ACS6_OPIVI</name>
<sequence>MLDGGWKESGCSVIELELSDPNITKSSLNTVFGAFYRDTILLSETISKQYNLPHLLKSTVKWLADNLLIMSDCASTYDFLRKIP</sequence>
<evidence type="ECO:0000313" key="2">
    <source>
        <dbReference type="Proteomes" id="UP000054324"/>
    </source>
</evidence>
<organism evidence="1 2">
    <name type="scientific">Opisthorchis viverrini</name>
    <name type="common">Southeast Asian liver fluke</name>
    <dbReference type="NCBI Taxonomy" id="6198"/>
    <lineage>
        <taxon>Eukaryota</taxon>
        <taxon>Metazoa</taxon>
        <taxon>Spiralia</taxon>
        <taxon>Lophotrochozoa</taxon>
        <taxon>Platyhelminthes</taxon>
        <taxon>Trematoda</taxon>
        <taxon>Digenea</taxon>
        <taxon>Opisthorchiida</taxon>
        <taxon>Opisthorchiata</taxon>
        <taxon>Opisthorchiidae</taxon>
        <taxon>Opisthorchis</taxon>
    </lineage>
</organism>
<protein>
    <submittedName>
        <fullName evidence="1">Uncharacterized protein</fullName>
    </submittedName>
</protein>
<dbReference type="KEGG" id="ovi:T265_06959"/>
<dbReference type="InterPro" id="IPR011333">
    <property type="entry name" value="SKP1/BTB/POZ_sf"/>
</dbReference>
<dbReference type="AlphaFoldDB" id="A0A075ACS6"/>
<dbReference type="GeneID" id="20321138"/>
<dbReference type="GO" id="GO:0007281">
    <property type="term" value="P:germ cell development"/>
    <property type="evidence" value="ECO:0007669"/>
    <property type="project" value="InterPro"/>
</dbReference>